<evidence type="ECO:0000313" key="10">
    <source>
        <dbReference type="Proteomes" id="UP000824998"/>
    </source>
</evidence>
<comment type="similarity">
    <text evidence="2">Belongs to the FAD-binding monooxygenase family.</text>
</comment>
<evidence type="ECO:0000313" key="9">
    <source>
        <dbReference type="EMBL" id="KAG9232367.1"/>
    </source>
</evidence>
<dbReference type="Gene3D" id="3.50.50.60">
    <property type="entry name" value="FAD/NAD(P)-binding domain"/>
    <property type="match status" value="2"/>
</dbReference>
<gene>
    <name evidence="9" type="ORF">BJ875DRAFT_380814</name>
</gene>
<dbReference type="OrthoDB" id="66881at2759"/>
<protein>
    <submittedName>
        <fullName evidence="9">Cyclopentanone 1,2-monooxygenase</fullName>
    </submittedName>
</protein>
<dbReference type="AlphaFoldDB" id="A0A9P7YFP0"/>
<evidence type="ECO:0000256" key="6">
    <source>
        <dbReference type="ARBA" id="ARBA00023002"/>
    </source>
</evidence>
<dbReference type="PANTHER" id="PTHR43098:SF3">
    <property type="entry name" value="L-ORNITHINE N(5)-MONOOXYGENASE-RELATED"/>
    <property type="match status" value="1"/>
</dbReference>
<evidence type="ECO:0000256" key="5">
    <source>
        <dbReference type="ARBA" id="ARBA00022857"/>
    </source>
</evidence>
<accession>A0A9P7YFP0</accession>
<evidence type="ECO:0000256" key="7">
    <source>
        <dbReference type="ARBA" id="ARBA00023033"/>
    </source>
</evidence>
<dbReference type="InterPro" id="IPR036188">
    <property type="entry name" value="FAD/NAD-bd_sf"/>
</dbReference>
<dbReference type="SUPFAM" id="SSF51905">
    <property type="entry name" value="FAD/NAD(P)-binding domain"/>
    <property type="match status" value="2"/>
</dbReference>
<keyword evidence="4" id="KW-0274">FAD</keyword>
<evidence type="ECO:0000256" key="1">
    <source>
        <dbReference type="ARBA" id="ARBA00001974"/>
    </source>
</evidence>
<dbReference type="Proteomes" id="UP000824998">
    <property type="component" value="Unassembled WGS sequence"/>
</dbReference>
<evidence type="ECO:0000259" key="8">
    <source>
        <dbReference type="Pfam" id="PF07992"/>
    </source>
</evidence>
<dbReference type="InterPro" id="IPR050775">
    <property type="entry name" value="FAD-binding_Monooxygenases"/>
</dbReference>
<dbReference type="InterPro" id="IPR023753">
    <property type="entry name" value="FAD/NAD-binding_dom"/>
</dbReference>
<dbReference type="PANTHER" id="PTHR43098">
    <property type="entry name" value="L-ORNITHINE N(5)-MONOOXYGENASE-RELATED"/>
    <property type="match status" value="1"/>
</dbReference>
<name>A0A9P7YFP0_9HELO</name>
<evidence type="ECO:0000256" key="3">
    <source>
        <dbReference type="ARBA" id="ARBA00022630"/>
    </source>
</evidence>
<keyword evidence="5" id="KW-0521">NADP</keyword>
<keyword evidence="7" id="KW-0503">Monooxygenase</keyword>
<keyword evidence="3" id="KW-0285">Flavoprotein</keyword>
<dbReference type="EMBL" id="MU251552">
    <property type="protein sequence ID" value="KAG9232367.1"/>
    <property type="molecule type" value="Genomic_DNA"/>
</dbReference>
<reference evidence="9" key="1">
    <citation type="journal article" date="2021" name="IMA Fungus">
        <title>Genomic characterization of three marine fungi, including Emericellopsis atlantica sp. nov. with signatures of a generalist lifestyle and marine biomass degradation.</title>
        <authorList>
            <person name="Hagestad O.C."/>
            <person name="Hou L."/>
            <person name="Andersen J.H."/>
            <person name="Hansen E.H."/>
            <person name="Altermark B."/>
            <person name="Li C."/>
            <person name="Kuhnert E."/>
            <person name="Cox R.J."/>
            <person name="Crous P.W."/>
            <person name="Spatafora J.W."/>
            <person name="Lail K."/>
            <person name="Amirebrahimi M."/>
            <person name="Lipzen A."/>
            <person name="Pangilinan J."/>
            <person name="Andreopoulos W."/>
            <person name="Hayes R.D."/>
            <person name="Ng V."/>
            <person name="Grigoriev I.V."/>
            <person name="Jackson S.A."/>
            <person name="Sutton T.D.S."/>
            <person name="Dobson A.D.W."/>
            <person name="Rama T."/>
        </authorList>
    </citation>
    <scope>NUCLEOTIDE SEQUENCE</scope>
    <source>
        <strain evidence="9">TRa018bII</strain>
    </source>
</reference>
<evidence type="ECO:0000256" key="2">
    <source>
        <dbReference type="ARBA" id="ARBA00010139"/>
    </source>
</evidence>
<proteinExistence type="inferred from homology"/>
<feature type="domain" description="FAD/NAD(P)-binding" evidence="8">
    <location>
        <begin position="19"/>
        <end position="242"/>
    </location>
</feature>
<keyword evidence="10" id="KW-1185">Reference proteome</keyword>
<dbReference type="GO" id="GO:0004497">
    <property type="term" value="F:monooxygenase activity"/>
    <property type="evidence" value="ECO:0007669"/>
    <property type="project" value="UniProtKB-KW"/>
</dbReference>
<sequence length="553" mass="62453">MTPAAEVQSNGIAVSTSLDVLIVGAGFGGLYQLHYLRKMGYKCKVVDNASELGGIWYWNCYPGARVDSDIPLYEYSIEDLYKDWTWSERFPAWPELRRYFQYVDKKLDLSKDCIMSTGVKSADFDTKSCRWNVNLTTGDVYDCKYFVLCTGFAAKHYVPDFKGLAKYKGIMHHTAKYPQEGIELEGKKVAVIGTGASGVQTIQEIGPQVGHLTVLQRTPNLCLPMNQHKLDPLIEARVKKEGGYEKVFKDRQTTFGGFHFDFLEKNGDDDTDEQKRQLYEELWSGGGFRFWLATYKDLLFDKKVNDTAYNFWAEKTRARINDPKTRDILAPLLDKQPHTFGTKRPSLEQRYYEVYNQDNVDVIALKENPIETFTEKGIKMKNGEEHEFDVILLATGFDSVTGGLVQIDIKGIDGVSLAVKWSKGTWTYLGMTTANFPNMYFLYGPQGPTAFANGPTIVELQGDWIIDAIDYCEKNKKKTMDASAQSEAGWTKHVAELCDITLFPGTDSWYMGANVPGKPRESLSYAGGVPRYVRETKEVAEKGYAGFNFDGSL</sequence>
<dbReference type="Pfam" id="PF07992">
    <property type="entry name" value="Pyr_redox_2"/>
    <property type="match status" value="1"/>
</dbReference>
<organism evidence="9 10">
    <name type="scientific">Amylocarpus encephaloides</name>
    <dbReference type="NCBI Taxonomy" id="45428"/>
    <lineage>
        <taxon>Eukaryota</taxon>
        <taxon>Fungi</taxon>
        <taxon>Dikarya</taxon>
        <taxon>Ascomycota</taxon>
        <taxon>Pezizomycotina</taxon>
        <taxon>Leotiomycetes</taxon>
        <taxon>Helotiales</taxon>
        <taxon>Helotiales incertae sedis</taxon>
        <taxon>Amylocarpus</taxon>
    </lineage>
</organism>
<comment type="cofactor">
    <cofactor evidence="1">
        <name>FAD</name>
        <dbReference type="ChEBI" id="CHEBI:57692"/>
    </cofactor>
</comment>
<comment type="caution">
    <text evidence="9">The sequence shown here is derived from an EMBL/GenBank/DDBJ whole genome shotgun (WGS) entry which is preliminary data.</text>
</comment>
<keyword evidence="6" id="KW-0560">Oxidoreductase</keyword>
<evidence type="ECO:0000256" key="4">
    <source>
        <dbReference type="ARBA" id="ARBA00022827"/>
    </source>
</evidence>